<evidence type="ECO:0000313" key="2">
    <source>
        <dbReference type="EMBL" id="ADR24530.1"/>
    </source>
</evidence>
<sequence>MENTITNLTDIENLLTLDYDTCVVFLLIKYGEVKGNYIVYSRFFNTISENLEIKKSWYGLEIHHIDEDKIPNLSSKENRELYINEQKSDRLVYCNLIEHLVLHIKIYQKTKNNLSKNGIRLLIRKINDYYSYHEFEDDRNKLFFHSVKDKKLDYFKCLAYINDHKILNGKNWFACSLLEDKHNNLYQLSILYDEIDAYLKARILPKEVDDNINLPPTFKLNKLYDLDHYLKQRKRLLEQQKAFQKFNQQSQENKNNDKCRPTNSSYKPSIWSKYKWEFILIFLILIMIIFIVFIITH</sequence>
<keyword evidence="1" id="KW-0812">Transmembrane</keyword>
<keyword evidence="1" id="KW-1133">Transmembrane helix</keyword>
<reference evidence="3" key="1">
    <citation type="submission" date="2010-07" db="EMBL/GenBank/DDBJ databases">
        <title>Genome sequence of Mycoplasma leachii PG50 MU clone A8.</title>
        <authorList>
            <person name="Wise K."/>
            <person name="Calcutt M.J."/>
            <person name="Foecking M.F."/>
            <person name="Madupu R."/>
            <person name="DeBoy R.T."/>
            <person name="Roske K."/>
            <person name="Martin T.R."/>
            <person name="Hvinden M.L."/>
            <person name="Durkin A.S."/>
            <person name="Glass J."/>
            <person name="Methe B.A."/>
        </authorList>
    </citation>
    <scope>NUCLEOTIDE SEQUENCE [LARGE SCALE GENOMIC DNA]</scope>
    <source>
        <strain evidence="3">DSM 21131 / NCTC 10133 / N29 / PG50</strain>
    </source>
</reference>
<evidence type="ECO:0000256" key="1">
    <source>
        <dbReference type="SAM" id="Phobius"/>
    </source>
</evidence>
<dbReference type="KEGG" id="mlc:MSB_A0357"/>
<dbReference type="AlphaFoldDB" id="E4PTX6"/>
<dbReference type="eggNOG" id="ENOG5031QSR">
    <property type="taxonomic scope" value="Bacteria"/>
</dbReference>
<keyword evidence="1" id="KW-0472">Membrane</keyword>
<dbReference type="RefSeq" id="WP_013447661.1">
    <property type="nucleotide sequence ID" value="NC_014751.1"/>
</dbReference>
<feature type="transmembrane region" description="Helical" evidence="1">
    <location>
        <begin position="276"/>
        <end position="295"/>
    </location>
</feature>
<dbReference type="Proteomes" id="UP000008712">
    <property type="component" value="Chromosome"/>
</dbReference>
<accession>E4PTX6</accession>
<keyword evidence="3" id="KW-1185">Reference proteome</keyword>
<protein>
    <recommendedName>
        <fullName evidence="4">Transmembrane protein</fullName>
    </recommendedName>
</protein>
<name>E4PTX6_MYCLG</name>
<proteinExistence type="predicted"/>
<evidence type="ECO:0008006" key="4">
    <source>
        <dbReference type="Google" id="ProtNLM"/>
    </source>
</evidence>
<dbReference type="HOGENOM" id="CLU_936336_0_0_14"/>
<reference evidence="2 3" key="2">
    <citation type="journal article" date="2012" name="J. Bacteriol.">
        <title>Complete Genome Sequences of Mycoplasma leachii Strain PG50T and the Pathogenic Mycoplasma mycoides subsp. mycoides Small Colony Biotype Strain Gladysdale.</title>
        <authorList>
            <person name="Wise K.S."/>
            <person name="Calcutt M.J."/>
            <person name="Foecking M.F."/>
            <person name="Madupu R."/>
            <person name="Deboy R.T."/>
            <person name="Roske K."/>
            <person name="Hvinden M.L."/>
            <person name="Martin T.R."/>
            <person name="Durkin A.S."/>
            <person name="Glass J.I."/>
            <person name="Methe B.A."/>
        </authorList>
    </citation>
    <scope>NUCLEOTIDE SEQUENCE [LARGE SCALE GENOMIC DNA]</scope>
    <source>
        <strain evidence="3">DSM 21131 / NCTC 10133 / N29 / PG50</strain>
    </source>
</reference>
<organism evidence="2 3">
    <name type="scientific">Mycoplasma leachii (strain DSM 21131 / NCTC 10133 / N29 / PG50)</name>
    <dbReference type="NCBI Taxonomy" id="880447"/>
    <lineage>
        <taxon>Bacteria</taxon>
        <taxon>Bacillati</taxon>
        <taxon>Mycoplasmatota</taxon>
        <taxon>Mollicutes</taxon>
        <taxon>Mycoplasmataceae</taxon>
        <taxon>Mycoplasma</taxon>
    </lineage>
</organism>
<gene>
    <name evidence="2" type="ordered locus">MSB_A0357</name>
</gene>
<evidence type="ECO:0000313" key="3">
    <source>
        <dbReference type="Proteomes" id="UP000008712"/>
    </source>
</evidence>
<dbReference type="EMBL" id="CP002108">
    <property type="protein sequence ID" value="ADR24530.1"/>
    <property type="molecule type" value="Genomic_DNA"/>
</dbReference>
<dbReference type="OrthoDB" id="2287900at2"/>